<comment type="caution">
    <text evidence="2">The sequence shown here is derived from an EMBL/GenBank/DDBJ whole genome shotgun (WGS) entry which is preliminary data.</text>
</comment>
<organism evidence="2 3">
    <name type="scientific">Curtobacterium luteum</name>
    <dbReference type="NCBI Taxonomy" id="33881"/>
    <lineage>
        <taxon>Bacteria</taxon>
        <taxon>Bacillati</taxon>
        <taxon>Actinomycetota</taxon>
        <taxon>Actinomycetes</taxon>
        <taxon>Micrococcales</taxon>
        <taxon>Microbacteriaceae</taxon>
        <taxon>Curtobacterium</taxon>
    </lineage>
</organism>
<accession>A0A175RZV3</accession>
<sequence>MTTLRGTLRSTETREAEGSGDTIGEAREAAIAALDLDGFQLLQVGTVTSKATGESTVKAVARSTALRPHEATGANYDAALAAYRNTVPEGWQAQNMHEVAG</sequence>
<reference evidence="2 3" key="1">
    <citation type="journal article" date="2016" name="Front. Microbiol.">
        <title>Genomic Resource of Rice Seed Associated Bacteria.</title>
        <authorList>
            <person name="Midha S."/>
            <person name="Bansal K."/>
            <person name="Sharma S."/>
            <person name="Kumar N."/>
            <person name="Patil P.P."/>
            <person name="Chaudhry V."/>
            <person name="Patil P.B."/>
        </authorList>
    </citation>
    <scope>NUCLEOTIDE SEQUENCE [LARGE SCALE GENOMIC DNA]</scope>
    <source>
        <strain evidence="2 3">NS184</strain>
    </source>
</reference>
<protein>
    <submittedName>
        <fullName evidence="2">Uncharacterized protein</fullName>
    </submittedName>
</protein>
<dbReference type="Proteomes" id="UP000078252">
    <property type="component" value="Unassembled WGS sequence"/>
</dbReference>
<dbReference type="OrthoDB" id="5023745at2"/>
<dbReference type="RefSeq" id="WP_058724909.1">
    <property type="nucleotide sequence ID" value="NZ_LDQC01000024.1"/>
</dbReference>
<name>A0A175RZV3_9MICO</name>
<evidence type="ECO:0000256" key="1">
    <source>
        <dbReference type="SAM" id="MobiDB-lite"/>
    </source>
</evidence>
<dbReference type="AlphaFoldDB" id="A0A175RZV3"/>
<dbReference type="PATRIC" id="fig|33881.3.peg.1134"/>
<gene>
    <name evidence="2" type="ORF">NS184_04325</name>
</gene>
<feature type="region of interest" description="Disordered" evidence="1">
    <location>
        <begin position="1"/>
        <end position="23"/>
    </location>
</feature>
<dbReference type="EMBL" id="LDQC01000024">
    <property type="protein sequence ID" value="KTR08952.1"/>
    <property type="molecule type" value="Genomic_DNA"/>
</dbReference>
<proteinExistence type="predicted"/>
<feature type="compositionally biased region" description="Polar residues" evidence="1">
    <location>
        <begin position="1"/>
        <end position="10"/>
    </location>
</feature>
<evidence type="ECO:0000313" key="2">
    <source>
        <dbReference type="EMBL" id="KTR08952.1"/>
    </source>
</evidence>
<evidence type="ECO:0000313" key="3">
    <source>
        <dbReference type="Proteomes" id="UP000078252"/>
    </source>
</evidence>